<evidence type="ECO:0000313" key="2">
    <source>
        <dbReference type="EMBL" id="KAF0759137.1"/>
    </source>
</evidence>
<dbReference type="InterPro" id="IPR040676">
    <property type="entry name" value="DUF5641"/>
</dbReference>
<dbReference type="PANTHER" id="PTHR47331">
    <property type="entry name" value="PHD-TYPE DOMAIN-CONTAINING PROTEIN"/>
    <property type="match status" value="1"/>
</dbReference>
<name>A0A6G0YNG0_APHCR</name>
<dbReference type="OrthoDB" id="6421708at2759"/>
<feature type="non-terminal residue" evidence="2">
    <location>
        <position position="1"/>
    </location>
</feature>
<reference evidence="2 3" key="1">
    <citation type="submission" date="2019-08" db="EMBL/GenBank/DDBJ databases">
        <title>Whole genome of Aphis craccivora.</title>
        <authorList>
            <person name="Voronova N.V."/>
            <person name="Shulinski R.S."/>
            <person name="Bandarenka Y.V."/>
            <person name="Zhorov D.G."/>
            <person name="Warner D."/>
        </authorList>
    </citation>
    <scope>NUCLEOTIDE SEQUENCE [LARGE SCALE GENOMIC DNA]</scope>
    <source>
        <strain evidence="2">180601</strain>
        <tissue evidence="2">Whole Body</tissue>
    </source>
</reference>
<gene>
    <name evidence="2" type="ORF">FWK35_00016074</name>
</gene>
<keyword evidence="3" id="KW-1185">Reference proteome</keyword>
<sequence length="273" mass="30732">NGKRHNLKLYLEKSDGSTTFEQNNAASITEQALCDNEVLAQAMHSSDDSVMLVTATALINDIVGYPGEIQLLLGAEVFYTLFSGDKFSGLWKSAVKSAKQHLVKSSNDALLTYKKTNTLPCKIEVVFNSRTLTTTSSDPYDFNALTPGHFLIGCPLTSPPEPNMLTIPENRLRKLQLIQTRVQRFWKRWSSEYPPQLQRRDRWTSKTENDNIPLIQWQMVRVTKVCPGAEGVVRVVTVHNAEYVQPSNLWFFVSLAAKLLPKFDLIVSLAVVM</sequence>
<organism evidence="2 3">
    <name type="scientific">Aphis craccivora</name>
    <name type="common">Cowpea aphid</name>
    <dbReference type="NCBI Taxonomy" id="307492"/>
    <lineage>
        <taxon>Eukaryota</taxon>
        <taxon>Metazoa</taxon>
        <taxon>Ecdysozoa</taxon>
        <taxon>Arthropoda</taxon>
        <taxon>Hexapoda</taxon>
        <taxon>Insecta</taxon>
        <taxon>Pterygota</taxon>
        <taxon>Neoptera</taxon>
        <taxon>Paraneoptera</taxon>
        <taxon>Hemiptera</taxon>
        <taxon>Sternorrhyncha</taxon>
        <taxon>Aphidomorpha</taxon>
        <taxon>Aphidoidea</taxon>
        <taxon>Aphididae</taxon>
        <taxon>Aphidini</taxon>
        <taxon>Aphis</taxon>
        <taxon>Aphis</taxon>
    </lineage>
</organism>
<feature type="domain" description="DUF5641" evidence="1">
    <location>
        <begin position="174"/>
        <end position="242"/>
    </location>
</feature>
<dbReference type="Proteomes" id="UP000478052">
    <property type="component" value="Unassembled WGS sequence"/>
</dbReference>
<comment type="caution">
    <text evidence="2">The sequence shown here is derived from an EMBL/GenBank/DDBJ whole genome shotgun (WGS) entry which is preliminary data.</text>
</comment>
<accession>A0A6G0YNG0</accession>
<dbReference type="Pfam" id="PF18701">
    <property type="entry name" value="DUF5641"/>
    <property type="match status" value="1"/>
</dbReference>
<dbReference type="AlphaFoldDB" id="A0A6G0YNG0"/>
<proteinExistence type="predicted"/>
<protein>
    <submittedName>
        <fullName evidence="2">DUF5641 domain-containing protein</fullName>
    </submittedName>
</protein>
<evidence type="ECO:0000259" key="1">
    <source>
        <dbReference type="Pfam" id="PF18701"/>
    </source>
</evidence>
<evidence type="ECO:0000313" key="3">
    <source>
        <dbReference type="Proteomes" id="UP000478052"/>
    </source>
</evidence>
<dbReference type="EMBL" id="VUJU01003097">
    <property type="protein sequence ID" value="KAF0759137.1"/>
    <property type="molecule type" value="Genomic_DNA"/>
</dbReference>